<protein>
    <submittedName>
        <fullName evidence="1">Uncharacterized protein</fullName>
    </submittedName>
</protein>
<feature type="non-terminal residue" evidence="1">
    <location>
        <position position="1"/>
    </location>
</feature>
<dbReference type="AlphaFoldDB" id="A0A2K3KN77"/>
<sequence length="34" mass="3882">CRREEEENADEDGEVSHFGFVTAATATLKWKHCD</sequence>
<comment type="caution">
    <text evidence="1">The sequence shown here is derived from an EMBL/GenBank/DDBJ whole genome shotgun (WGS) entry which is preliminary data.</text>
</comment>
<evidence type="ECO:0000313" key="1">
    <source>
        <dbReference type="EMBL" id="PNX67764.1"/>
    </source>
</evidence>
<organism evidence="1 2">
    <name type="scientific">Trifolium pratense</name>
    <name type="common">Red clover</name>
    <dbReference type="NCBI Taxonomy" id="57577"/>
    <lineage>
        <taxon>Eukaryota</taxon>
        <taxon>Viridiplantae</taxon>
        <taxon>Streptophyta</taxon>
        <taxon>Embryophyta</taxon>
        <taxon>Tracheophyta</taxon>
        <taxon>Spermatophyta</taxon>
        <taxon>Magnoliopsida</taxon>
        <taxon>eudicotyledons</taxon>
        <taxon>Gunneridae</taxon>
        <taxon>Pentapetalae</taxon>
        <taxon>rosids</taxon>
        <taxon>fabids</taxon>
        <taxon>Fabales</taxon>
        <taxon>Fabaceae</taxon>
        <taxon>Papilionoideae</taxon>
        <taxon>50 kb inversion clade</taxon>
        <taxon>NPAAA clade</taxon>
        <taxon>Hologalegina</taxon>
        <taxon>IRL clade</taxon>
        <taxon>Trifolieae</taxon>
        <taxon>Trifolium</taxon>
    </lineage>
</organism>
<name>A0A2K3KN77_TRIPR</name>
<proteinExistence type="predicted"/>
<evidence type="ECO:0000313" key="2">
    <source>
        <dbReference type="Proteomes" id="UP000236291"/>
    </source>
</evidence>
<dbReference type="Proteomes" id="UP000236291">
    <property type="component" value="Unassembled WGS sequence"/>
</dbReference>
<dbReference type="EMBL" id="ASHM01215824">
    <property type="protein sequence ID" value="PNX67764.1"/>
    <property type="molecule type" value="Genomic_DNA"/>
</dbReference>
<gene>
    <name evidence="1" type="ORF">L195_g063671</name>
</gene>
<reference evidence="1 2" key="2">
    <citation type="journal article" date="2017" name="Front. Plant Sci.">
        <title>Gene Classification and Mining of Molecular Markers Useful in Red Clover (Trifolium pratense) Breeding.</title>
        <authorList>
            <person name="Istvanek J."/>
            <person name="Dluhosova J."/>
            <person name="Dluhos P."/>
            <person name="Patkova L."/>
            <person name="Nedelnik J."/>
            <person name="Repkova J."/>
        </authorList>
    </citation>
    <scope>NUCLEOTIDE SEQUENCE [LARGE SCALE GENOMIC DNA]</scope>
    <source>
        <strain evidence="2">cv. Tatra</strain>
        <tissue evidence="1">Young leaves</tissue>
    </source>
</reference>
<accession>A0A2K3KN77</accession>
<reference evidence="1 2" key="1">
    <citation type="journal article" date="2014" name="Am. J. Bot.">
        <title>Genome assembly and annotation for red clover (Trifolium pratense; Fabaceae).</title>
        <authorList>
            <person name="Istvanek J."/>
            <person name="Jaros M."/>
            <person name="Krenek A."/>
            <person name="Repkova J."/>
        </authorList>
    </citation>
    <scope>NUCLEOTIDE SEQUENCE [LARGE SCALE GENOMIC DNA]</scope>
    <source>
        <strain evidence="2">cv. Tatra</strain>
        <tissue evidence="1">Young leaves</tissue>
    </source>
</reference>